<organism evidence="2 3">
    <name type="scientific">Cordylochernes scorpioides</name>
    <dbReference type="NCBI Taxonomy" id="51811"/>
    <lineage>
        <taxon>Eukaryota</taxon>
        <taxon>Metazoa</taxon>
        <taxon>Ecdysozoa</taxon>
        <taxon>Arthropoda</taxon>
        <taxon>Chelicerata</taxon>
        <taxon>Arachnida</taxon>
        <taxon>Pseudoscorpiones</taxon>
        <taxon>Cheliferoidea</taxon>
        <taxon>Chernetidae</taxon>
        <taxon>Cordylochernes</taxon>
    </lineage>
</organism>
<name>A0ABY6KDA7_9ARAC</name>
<sequence>MNHERFLFLLRFLGSDDLPTREIRKRLTKLAPIRAIFEEFVTNCKTMYHPGEYLTVDENIIPFKFFLFPLLLLTCKYGESCMGRNALNKGFCCCCIIPFKGRCSFKQYLPNKLAKYDIKTYVLCCSRKSYVVNLNPEIITFYKITKGVDLLDQKTSLYSVGRRTKIWPLCIFFELLNISGVNYELLFEGNQPQNIYKRRKDFLKALSLELVTEYQYIRSTTKSFSKPLRSIVRKHAGQSPETK</sequence>
<gene>
    <name evidence="2" type="ORF">LAZ67_3005463</name>
</gene>
<dbReference type="InterPro" id="IPR029526">
    <property type="entry name" value="PGBD"/>
</dbReference>
<keyword evidence="3" id="KW-1185">Reference proteome</keyword>
<dbReference type="Proteomes" id="UP001235939">
    <property type="component" value="Chromosome 03"/>
</dbReference>
<evidence type="ECO:0000313" key="3">
    <source>
        <dbReference type="Proteomes" id="UP001235939"/>
    </source>
</evidence>
<feature type="domain" description="PiggyBac transposable element-derived protein" evidence="1">
    <location>
        <begin position="1"/>
        <end position="65"/>
    </location>
</feature>
<evidence type="ECO:0000313" key="2">
    <source>
        <dbReference type="EMBL" id="UYV65788.1"/>
    </source>
</evidence>
<dbReference type="EMBL" id="CP092865">
    <property type="protein sequence ID" value="UYV65788.1"/>
    <property type="molecule type" value="Genomic_DNA"/>
</dbReference>
<proteinExistence type="predicted"/>
<protein>
    <recommendedName>
        <fullName evidence="1">PiggyBac transposable element-derived protein domain-containing protein</fullName>
    </recommendedName>
</protein>
<accession>A0ABY6KDA7</accession>
<feature type="domain" description="PiggyBac transposable element-derived protein" evidence="1">
    <location>
        <begin position="95"/>
        <end position="137"/>
    </location>
</feature>
<dbReference type="Pfam" id="PF13843">
    <property type="entry name" value="DDE_Tnp_1_7"/>
    <property type="match status" value="2"/>
</dbReference>
<dbReference type="PANTHER" id="PTHR46599">
    <property type="entry name" value="PIGGYBAC TRANSPOSABLE ELEMENT-DERIVED PROTEIN 4"/>
    <property type="match status" value="1"/>
</dbReference>
<dbReference type="PANTHER" id="PTHR46599:SF6">
    <property type="entry name" value="DUAL SPECIFICITY PHOSPHATASE 26"/>
    <property type="match status" value="1"/>
</dbReference>
<evidence type="ECO:0000259" key="1">
    <source>
        <dbReference type="Pfam" id="PF13843"/>
    </source>
</evidence>
<reference evidence="2 3" key="1">
    <citation type="submission" date="2022-01" db="EMBL/GenBank/DDBJ databases">
        <title>A chromosomal length assembly of Cordylochernes scorpioides.</title>
        <authorList>
            <person name="Zeh D."/>
            <person name="Zeh J."/>
        </authorList>
    </citation>
    <scope>NUCLEOTIDE SEQUENCE [LARGE SCALE GENOMIC DNA]</scope>
    <source>
        <strain evidence="2">IN4F17</strain>
        <tissue evidence="2">Whole Body</tissue>
    </source>
</reference>
<feature type="non-terminal residue" evidence="2">
    <location>
        <position position="1"/>
    </location>
</feature>